<dbReference type="Pfam" id="PF12254">
    <property type="entry name" value="DNA_pol_alpha_N"/>
    <property type="match status" value="1"/>
</dbReference>
<evidence type="ECO:0000256" key="9">
    <source>
        <dbReference type="ARBA" id="ARBA00022932"/>
    </source>
</evidence>
<dbReference type="InterPro" id="IPR043502">
    <property type="entry name" value="DNA/RNA_pol_sf"/>
</dbReference>
<dbReference type="InterPro" id="IPR024647">
    <property type="entry name" value="DNA_pol_a_cat_su_N"/>
</dbReference>
<dbReference type="FunFam" id="1.10.287.690:FF:000003">
    <property type="entry name" value="DNA polymerase"/>
    <property type="match status" value="1"/>
</dbReference>
<dbReference type="InterPro" id="IPR006134">
    <property type="entry name" value="DNA-dir_DNA_pol_B_multi_dom"/>
</dbReference>
<dbReference type="KEGG" id="ccin:107264868"/>
<keyword evidence="18" id="KW-1185">Reference proteome</keyword>
<evidence type="ECO:0000256" key="13">
    <source>
        <dbReference type="SAM" id="MobiDB-lite"/>
    </source>
</evidence>
<dbReference type="CDD" id="cd05532">
    <property type="entry name" value="POLBc_alpha"/>
    <property type="match status" value="1"/>
</dbReference>
<evidence type="ECO:0000256" key="1">
    <source>
        <dbReference type="ARBA" id="ARBA00004123"/>
    </source>
</evidence>
<feature type="domain" description="DNA polymerase alpha catalytic subunit N-terminal" evidence="17">
    <location>
        <begin position="32"/>
        <end position="92"/>
    </location>
</feature>
<dbReference type="GO" id="GO:0033554">
    <property type="term" value="P:cellular response to stress"/>
    <property type="evidence" value="ECO:0007669"/>
    <property type="project" value="UniProtKB-ARBA"/>
</dbReference>
<accession>A0AAJ7VYG1</accession>
<dbReference type="CDD" id="cd05776">
    <property type="entry name" value="DNA_polB_alpha_exo"/>
    <property type="match status" value="1"/>
</dbReference>
<feature type="domain" description="DNA-directed DNA polymerase family B multifunctional" evidence="14">
    <location>
        <begin position="775"/>
        <end position="1200"/>
    </location>
</feature>
<dbReference type="SUPFAM" id="SSF56672">
    <property type="entry name" value="DNA/RNA polymerases"/>
    <property type="match status" value="1"/>
</dbReference>
<dbReference type="GO" id="GO:0003688">
    <property type="term" value="F:DNA replication origin binding"/>
    <property type="evidence" value="ECO:0007669"/>
    <property type="project" value="TreeGrafter"/>
</dbReference>
<dbReference type="GeneID" id="107264868"/>
<dbReference type="InterPro" id="IPR017964">
    <property type="entry name" value="DNA-dir_DNA_pol_B_CS"/>
</dbReference>
<comment type="catalytic activity">
    <reaction evidence="12">
        <text>DNA(n) + a 2'-deoxyribonucleoside 5'-triphosphate = DNA(n+1) + diphosphate</text>
        <dbReference type="Rhea" id="RHEA:22508"/>
        <dbReference type="Rhea" id="RHEA-COMP:17339"/>
        <dbReference type="Rhea" id="RHEA-COMP:17340"/>
        <dbReference type="ChEBI" id="CHEBI:33019"/>
        <dbReference type="ChEBI" id="CHEBI:61560"/>
        <dbReference type="ChEBI" id="CHEBI:173112"/>
        <dbReference type="EC" id="2.7.7.7"/>
    </reaction>
</comment>
<dbReference type="SMART" id="SM00486">
    <property type="entry name" value="POLBc"/>
    <property type="match status" value="1"/>
</dbReference>
<evidence type="ECO:0000259" key="17">
    <source>
        <dbReference type="Pfam" id="PF12254"/>
    </source>
</evidence>
<dbReference type="InterPro" id="IPR015088">
    <property type="entry name" value="Znf_DNA-dir_DNA_pol_B_alpha"/>
</dbReference>
<keyword evidence="8" id="KW-0862">Zinc</keyword>
<feature type="compositionally biased region" description="Basic and acidic residues" evidence="13">
    <location>
        <begin position="105"/>
        <end position="121"/>
    </location>
</feature>
<dbReference type="PROSITE" id="PS00116">
    <property type="entry name" value="DNA_POLYMERASE_B"/>
    <property type="match status" value="1"/>
</dbReference>
<reference evidence="19" key="1">
    <citation type="submission" date="2025-08" db="UniProtKB">
        <authorList>
            <consortium name="RefSeq"/>
        </authorList>
    </citation>
    <scope>IDENTIFICATION</scope>
</reference>
<gene>
    <name evidence="19" type="primary">LOC107264868</name>
</gene>
<keyword evidence="6" id="KW-0479">Metal-binding</keyword>
<keyword evidence="5 12" id="KW-0235">DNA replication</keyword>
<evidence type="ECO:0000256" key="11">
    <source>
        <dbReference type="ARBA" id="ARBA00023242"/>
    </source>
</evidence>
<dbReference type="FunFam" id="3.30.70.2820:FF:000001">
    <property type="entry name" value="DNA polymerase"/>
    <property type="match status" value="1"/>
</dbReference>
<evidence type="ECO:0000256" key="2">
    <source>
        <dbReference type="ARBA" id="ARBA00005755"/>
    </source>
</evidence>
<dbReference type="Proteomes" id="UP000694920">
    <property type="component" value="Unplaced"/>
</dbReference>
<feature type="region of interest" description="Disordered" evidence="13">
    <location>
        <begin position="101"/>
        <end position="123"/>
    </location>
</feature>
<dbReference type="InterPro" id="IPR042087">
    <property type="entry name" value="DNA_pol_B_thumb"/>
</dbReference>
<dbReference type="SUPFAM" id="SSF90234">
    <property type="entry name" value="Zinc finger domain of DNA polymerase-alpha"/>
    <property type="match status" value="1"/>
</dbReference>
<dbReference type="NCBIfam" id="TIGR00592">
    <property type="entry name" value="pol2"/>
    <property type="match status" value="1"/>
</dbReference>
<organism evidence="18 19">
    <name type="scientific">Cephus cinctus</name>
    <name type="common">Wheat stem sawfly</name>
    <dbReference type="NCBI Taxonomy" id="211228"/>
    <lineage>
        <taxon>Eukaryota</taxon>
        <taxon>Metazoa</taxon>
        <taxon>Ecdysozoa</taxon>
        <taxon>Arthropoda</taxon>
        <taxon>Hexapoda</taxon>
        <taxon>Insecta</taxon>
        <taxon>Pterygota</taxon>
        <taxon>Neoptera</taxon>
        <taxon>Endopterygota</taxon>
        <taxon>Hymenoptera</taxon>
        <taxon>Cephoidea</taxon>
        <taxon>Cephidae</taxon>
        <taxon>Cephus</taxon>
    </lineage>
</organism>
<comment type="subcellular location">
    <subcellularLocation>
        <location evidence="1">Nucleus</location>
    </subcellularLocation>
</comment>
<feature type="compositionally biased region" description="Basic and acidic residues" evidence="13">
    <location>
        <begin position="1"/>
        <end position="12"/>
    </location>
</feature>
<dbReference type="GO" id="GO:0006273">
    <property type="term" value="P:lagging strand elongation"/>
    <property type="evidence" value="ECO:0007669"/>
    <property type="project" value="TreeGrafter"/>
</dbReference>
<evidence type="ECO:0000256" key="8">
    <source>
        <dbReference type="ARBA" id="ARBA00022833"/>
    </source>
</evidence>
<evidence type="ECO:0000313" key="19">
    <source>
        <dbReference type="RefSeq" id="XP_024937834.1"/>
    </source>
</evidence>
<keyword evidence="11" id="KW-0539">Nucleus</keyword>
<dbReference type="GO" id="GO:1902975">
    <property type="term" value="P:mitotic DNA replication initiation"/>
    <property type="evidence" value="ECO:0007669"/>
    <property type="project" value="InterPro"/>
</dbReference>
<dbReference type="Gene3D" id="1.10.287.690">
    <property type="entry name" value="Helix hairpin bin"/>
    <property type="match status" value="1"/>
</dbReference>
<feature type="region of interest" description="Disordered" evidence="13">
    <location>
        <begin position="1"/>
        <end position="26"/>
    </location>
</feature>
<dbReference type="Gene3D" id="1.10.132.60">
    <property type="entry name" value="DNA polymerase family B, C-terminal domain"/>
    <property type="match status" value="1"/>
</dbReference>
<keyword evidence="9 12" id="KW-0239">DNA-directed DNA polymerase</keyword>
<dbReference type="InterPro" id="IPR023211">
    <property type="entry name" value="DNA_pol_palm_dom_sf"/>
</dbReference>
<dbReference type="EC" id="2.7.7.7" evidence="12"/>
<dbReference type="Pfam" id="PF08996">
    <property type="entry name" value="zf-DNA_Pol"/>
    <property type="match status" value="1"/>
</dbReference>
<name>A0AAJ7VYG1_CEPCN</name>
<dbReference type="PANTHER" id="PTHR45861:SF1">
    <property type="entry name" value="DNA POLYMERASE ALPHA CATALYTIC SUBUNIT"/>
    <property type="match status" value="1"/>
</dbReference>
<protein>
    <recommendedName>
        <fullName evidence="12">DNA polymerase</fullName>
        <ecNumber evidence="12">2.7.7.7</ecNumber>
    </recommendedName>
</protein>
<dbReference type="SUPFAM" id="SSF53098">
    <property type="entry name" value="Ribonuclease H-like"/>
    <property type="match status" value="1"/>
</dbReference>
<dbReference type="Pfam" id="PF03104">
    <property type="entry name" value="DNA_pol_B_exo1"/>
    <property type="match status" value="1"/>
</dbReference>
<dbReference type="InterPro" id="IPR006133">
    <property type="entry name" value="DNA-dir_DNA_pol_B_exonuc"/>
</dbReference>
<feature type="domain" description="DNA-directed DNA polymerase family B exonuclease" evidence="15">
    <location>
        <begin position="469"/>
        <end position="706"/>
    </location>
</feature>
<dbReference type="CTD" id="136027545"/>
<dbReference type="FunFam" id="1.10.132.60:FF:000004">
    <property type="entry name" value="DNA polymerase"/>
    <property type="match status" value="1"/>
</dbReference>
<dbReference type="GO" id="GO:0000166">
    <property type="term" value="F:nucleotide binding"/>
    <property type="evidence" value="ECO:0007669"/>
    <property type="project" value="InterPro"/>
</dbReference>
<dbReference type="Gene3D" id="3.90.1600.10">
    <property type="entry name" value="Palm domain of DNA polymerase"/>
    <property type="match status" value="1"/>
</dbReference>
<keyword evidence="7" id="KW-0863">Zinc-finger</keyword>
<dbReference type="GO" id="GO:0008270">
    <property type="term" value="F:zinc ion binding"/>
    <property type="evidence" value="ECO:0007669"/>
    <property type="project" value="UniProtKB-KW"/>
</dbReference>
<keyword evidence="10 12" id="KW-0238">DNA-binding</keyword>
<evidence type="ECO:0000259" key="15">
    <source>
        <dbReference type="Pfam" id="PF03104"/>
    </source>
</evidence>
<dbReference type="InterPro" id="IPR006172">
    <property type="entry name" value="DNA-dir_DNA_pol_B"/>
</dbReference>
<dbReference type="Pfam" id="PF00136">
    <property type="entry name" value="DNA_pol_B"/>
    <property type="match status" value="1"/>
</dbReference>
<dbReference type="PRINTS" id="PR00106">
    <property type="entry name" value="DNAPOLB"/>
</dbReference>
<dbReference type="GO" id="GO:0005658">
    <property type="term" value="C:alpha DNA polymerase:primase complex"/>
    <property type="evidence" value="ECO:0007669"/>
    <property type="project" value="UniProtKB-ARBA"/>
</dbReference>
<evidence type="ECO:0000256" key="12">
    <source>
        <dbReference type="RuleBase" id="RU000442"/>
    </source>
</evidence>
<dbReference type="GO" id="GO:0003887">
    <property type="term" value="F:DNA-directed DNA polymerase activity"/>
    <property type="evidence" value="ECO:0007669"/>
    <property type="project" value="UniProtKB-KW"/>
</dbReference>
<evidence type="ECO:0000256" key="10">
    <source>
        <dbReference type="ARBA" id="ARBA00023125"/>
    </source>
</evidence>
<dbReference type="GO" id="GO:0003682">
    <property type="term" value="F:chromatin binding"/>
    <property type="evidence" value="ECO:0007669"/>
    <property type="project" value="TreeGrafter"/>
</dbReference>
<dbReference type="Gene3D" id="6.10.10.100">
    <property type="match status" value="1"/>
</dbReference>
<evidence type="ECO:0000313" key="18">
    <source>
        <dbReference type="Proteomes" id="UP000694920"/>
    </source>
</evidence>
<dbReference type="Gene3D" id="3.30.420.10">
    <property type="entry name" value="Ribonuclease H-like superfamily/Ribonuclease H"/>
    <property type="match status" value="1"/>
</dbReference>
<feature type="domain" description="Zinc finger DNA-directed DNA polymerase family B alpha" evidence="16">
    <location>
        <begin position="1238"/>
        <end position="1415"/>
    </location>
</feature>
<comment type="similarity">
    <text evidence="2 12">Belongs to the DNA polymerase type-B family.</text>
</comment>
<dbReference type="Gene3D" id="3.30.70.2820">
    <property type="match status" value="1"/>
</dbReference>
<keyword evidence="4 12" id="KW-0548">Nucleotidyltransferase</keyword>
<keyword evidence="3 12" id="KW-0808">Transferase</keyword>
<evidence type="ECO:0000256" key="4">
    <source>
        <dbReference type="ARBA" id="ARBA00022695"/>
    </source>
</evidence>
<evidence type="ECO:0000256" key="7">
    <source>
        <dbReference type="ARBA" id="ARBA00022771"/>
    </source>
</evidence>
<dbReference type="GO" id="GO:0006272">
    <property type="term" value="P:leading strand elongation"/>
    <property type="evidence" value="ECO:0007669"/>
    <property type="project" value="TreeGrafter"/>
</dbReference>
<dbReference type="Gene3D" id="1.10.3200.20">
    <property type="entry name" value="DNA Polymerase alpha, zinc finger"/>
    <property type="match status" value="1"/>
</dbReference>
<proteinExistence type="inferred from homology"/>
<evidence type="ECO:0000259" key="14">
    <source>
        <dbReference type="Pfam" id="PF00136"/>
    </source>
</evidence>
<dbReference type="InterPro" id="IPR012337">
    <property type="entry name" value="RNaseH-like_sf"/>
</dbReference>
<dbReference type="GO" id="GO:0003697">
    <property type="term" value="F:single-stranded DNA binding"/>
    <property type="evidence" value="ECO:0007669"/>
    <property type="project" value="TreeGrafter"/>
</dbReference>
<evidence type="ECO:0000256" key="5">
    <source>
        <dbReference type="ARBA" id="ARBA00022705"/>
    </source>
</evidence>
<evidence type="ECO:0000256" key="3">
    <source>
        <dbReference type="ARBA" id="ARBA00022679"/>
    </source>
</evidence>
<sequence>MLAKYNEVHEEPCLPGRSQRKKVDKHGRLSALEKLKQLKGNKHKYKINQLENIYDEVDEREYSKTVLKRQNDDWIIDDDGHGYIEDGREIFDDDLDDESIQQAAKHKESGPRKKKKEDLKKKGNIRSMFMNAPSKKEALSKIEDDTIFGELLSELKNESIATEPKKKVMQNKICTSSTPNVSYVDSKKTKREGENLKHEESAHIKKNATINKNKESIIDKESIITDNTNKNNIIDAAKQLNHSVESTSQKSKEVNVEHEMNVVFEECPGLLEQVDYCDVTDSKKPKDSFEHAKIMDDVDLPKQSWDNDFGVQPPNEVLVNLDTLPLITDEAGNKIFRFYWWDALEDPYKQPGVVFLFGKVYMESIKTHVSCSLMVKNIERRFYLLPREYMKCENESTLAAKQVSITDVYEEFNQYANKMGIKTFRSCKVSKLYAFDKEGVPTYSDYLEVRYSASYPPIDSNYTGNTFEHIFGSSVSALELLLIERNIKGPCWLDIKCPVPSQNSNSWCKIQVSCMKMENISVPMELQNTSPPPMVLATINIRTALNLKLQRNEILMVAILLHRKYQIDKTPPKPPFQQHICLVTHPRSTTWPLHARDYLSKLQQTKVICCETEYDLIEKLLELLNDADPDLLVGHDCAFQLDVLIHRIIDLKIPHWSRIGKLKRSVPPLFKNKVNFTQVCCGRPICDIQNSAKELNLKLRSFDLKSLCIAILHKKEDDCKEINPVECEKFYSSKEKLEDLLRMTMTEASYIITIMFELNVMPLALQLTCIAGNILSRTLSAGRAERNEFLLLHAFNKKGYITPDKRLVQNDKGKRRKKKAAYEGGLVLEPKKGFYDTLILLMDFNSLYPSIIQEYNLCFTTVPGAAYADSADLIIPKESLEPGIVPTEIRKLVESRVEIKKLMKSPYIKPELKTQYNIRQLALKLTANSMYGCLGATHCRFYAKGLAALVTAKGREILQNTKHLVERLNYEVIYGDTDSLMINTHLVDYDEVFNVGKKIKTEVNKLYTKVELDIDGVFRYLLLLQKKKYAAVTINKLPNGQLNMVQEHKGLDIVRRDWSHLACEAGRNILDQLFYDKSLDMKLESIHEILQNIAKSVREGQVPLSSLVITKQLSKNPEDYPDQKHPHVIVALRLNKKGGRMWKSGDIVPYIICNDGTNKTATERAYHIDEFKKNDTLKVDTDYYLMNQIFPVVLRICNPIQSIDDVLLAKDLGLTHIYKSRRTIHEEQDIEIPLSLNEDRYRYCVPFKFKCRNEQCLAEITLTDVLVEFHSKNQPALFACSNVNCHVPPWTYAKAIQNDLQLAIRNAITEYYIGHIECESPICGNVTRQMPNDFDKNYPKCDQCDDGVMHRIHSEIKLYNQFCFYRHMFNIHQPQYKCFVTPTTRGMISAYDALKEFVEMQLRRNAYSLVDLNVVFEKMRSNTKK</sequence>
<dbReference type="InterPro" id="IPR036397">
    <property type="entry name" value="RNaseH_sf"/>
</dbReference>
<dbReference type="Gene3D" id="2.40.50.730">
    <property type="match status" value="1"/>
</dbReference>
<dbReference type="InterPro" id="IPR038256">
    <property type="entry name" value="Pol_alpha_znc_sf"/>
</dbReference>
<dbReference type="InterPro" id="IPR045846">
    <property type="entry name" value="POLBc_alpha"/>
</dbReference>
<evidence type="ECO:0000259" key="16">
    <source>
        <dbReference type="Pfam" id="PF08996"/>
    </source>
</evidence>
<dbReference type="RefSeq" id="XP_024937834.1">
    <property type="nucleotide sequence ID" value="XM_025082066.1"/>
</dbReference>
<evidence type="ECO:0000256" key="6">
    <source>
        <dbReference type="ARBA" id="ARBA00022723"/>
    </source>
</evidence>
<dbReference type="PANTHER" id="PTHR45861">
    <property type="entry name" value="DNA POLYMERASE ALPHA CATALYTIC SUBUNIT"/>
    <property type="match status" value="1"/>
</dbReference>